<evidence type="ECO:0000313" key="6">
    <source>
        <dbReference type="EMBL" id="MBL7258487.1"/>
    </source>
</evidence>
<evidence type="ECO:0000259" key="5">
    <source>
        <dbReference type="PROSITE" id="PS50977"/>
    </source>
</evidence>
<proteinExistence type="predicted"/>
<dbReference type="PANTHER" id="PTHR30055:SF238">
    <property type="entry name" value="MYCOFACTOCIN BIOSYNTHESIS TRANSCRIPTIONAL REGULATOR MFTR-RELATED"/>
    <property type="match status" value="1"/>
</dbReference>
<dbReference type="SUPFAM" id="SSF46689">
    <property type="entry name" value="Homeodomain-like"/>
    <property type="match status" value="1"/>
</dbReference>
<dbReference type="InterPro" id="IPR001647">
    <property type="entry name" value="HTH_TetR"/>
</dbReference>
<evidence type="ECO:0000256" key="1">
    <source>
        <dbReference type="ARBA" id="ARBA00023015"/>
    </source>
</evidence>
<dbReference type="PROSITE" id="PS01081">
    <property type="entry name" value="HTH_TETR_1"/>
    <property type="match status" value="1"/>
</dbReference>
<comment type="caution">
    <text evidence="6">The sequence shown here is derived from an EMBL/GenBank/DDBJ whole genome shotgun (WGS) entry which is preliminary data.</text>
</comment>
<evidence type="ECO:0000256" key="4">
    <source>
        <dbReference type="PROSITE-ProRule" id="PRU00335"/>
    </source>
</evidence>
<keyword evidence="3" id="KW-0804">Transcription</keyword>
<dbReference type="PANTHER" id="PTHR30055">
    <property type="entry name" value="HTH-TYPE TRANSCRIPTIONAL REGULATOR RUTR"/>
    <property type="match status" value="1"/>
</dbReference>
<keyword evidence="7" id="KW-1185">Reference proteome</keyword>
<dbReference type="InterPro" id="IPR050109">
    <property type="entry name" value="HTH-type_TetR-like_transc_reg"/>
</dbReference>
<dbReference type="Pfam" id="PF00440">
    <property type="entry name" value="TetR_N"/>
    <property type="match status" value="1"/>
</dbReference>
<dbReference type="EMBL" id="JAENHO010000008">
    <property type="protein sequence ID" value="MBL7258487.1"/>
    <property type="molecule type" value="Genomic_DNA"/>
</dbReference>
<dbReference type="RefSeq" id="WP_202995124.1">
    <property type="nucleotide sequence ID" value="NZ_JAENHO010000008.1"/>
</dbReference>
<sequence length="194" mass="21146">MGRWEPNAQARLRQAALDLYSSRGFEATTVAEIAERAGLTERTFFRHFADKREVLFAGSERLQELLVETTAASFDAAGPAGAVAAAFEHAASTYFPEVAFSRQRQDIIDANPPLQERELAKLHRVGEALAQVLRERGVADLSAAVAAESGIAAFKVAFAGWVTDPRDGALINHMRESFRAQRVLLAEPTPAPQI</sequence>
<dbReference type="InterPro" id="IPR023772">
    <property type="entry name" value="DNA-bd_HTH_TetR-type_CS"/>
</dbReference>
<dbReference type="PRINTS" id="PR00455">
    <property type="entry name" value="HTHTETR"/>
</dbReference>
<evidence type="ECO:0000313" key="7">
    <source>
        <dbReference type="Proteomes" id="UP000598996"/>
    </source>
</evidence>
<keyword evidence="2 4" id="KW-0238">DNA-binding</keyword>
<dbReference type="PROSITE" id="PS50977">
    <property type="entry name" value="HTH_TETR_2"/>
    <property type="match status" value="1"/>
</dbReference>
<dbReference type="Proteomes" id="UP000598996">
    <property type="component" value="Unassembled WGS sequence"/>
</dbReference>
<accession>A0ABS1VVI2</accession>
<feature type="domain" description="HTH tetR-type" evidence="5">
    <location>
        <begin position="6"/>
        <end position="66"/>
    </location>
</feature>
<evidence type="ECO:0000256" key="3">
    <source>
        <dbReference type="ARBA" id="ARBA00023163"/>
    </source>
</evidence>
<organism evidence="6 7">
    <name type="scientific">Paractinoplanes lichenicola</name>
    <dbReference type="NCBI Taxonomy" id="2802976"/>
    <lineage>
        <taxon>Bacteria</taxon>
        <taxon>Bacillati</taxon>
        <taxon>Actinomycetota</taxon>
        <taxon>Actinomycetes</taxon>
        <taxon>Micromonosporales</taxon>
        <taxon>Micromonosporaceae</taxon>
        <taxon>Paractinoplanes</taxon>
    </lineage>
</organism>
<reference evidence="6 7" key="1">
    <citation type="submission" date="2021-01" db="EMBL/GenBank/DDBJ databases">
        <title>Actinoplanes sp. nov. LDG1-01 isolated from lichen.</title>
        <authorList>
            <person name="Saeng-In P."/>
            <person name="Phongsopitanun W."/>
            <person name="Kanchanasin P."/>
            <person name="Yuki M."/>
            <person name="Kudo T."/>
            <person name="Ohkuma M."/>
            <person name="Tanasupawat S."/>
        </authorList>
    </citation>
    <scope>NUCLEOTIDE SEQUENCE [LARGE SCALE GENOMIC DNA]</scope>
    <source>
        <strain evidence="6 7">LDG1-01</strain>
    </source>
</reference>
<keyword evidence="1" id="KW-0805">Transcription regulation</keyword>
<dbReference type="InterPro" id="IPR009057">
    <property type="entry name" value="Homeodomain-like_sf"/>
</dbReference>
<protein>
    <submittedName>
        <fullName evidence="6">TetR/AcrR family transcriptional regulator</fullName>
    </submittedName>
</protein>
<gene>
    <name evidence="6" type="ORF">JKJ07_29665</name>
</gene>
<name>A0ABS1VVI2_9ACTN</name>
<evidence type="ECO:0000256" key="2">
    <source>
        <dbReference type="ARBA" id="ARBA00023125"/>
    </source>
</evidence>
<feature type="DNA-binding region" description="H-T-H motif" evidence="4">
    <location>
        <begin position="29"/>
        <end position="48"/>
    </location>
</feature>
<dbReference type="Gene3D" id="1.10.357.10">
    <property type="entry name" value="Tetracycline Repressor, domain 2"/>
    <property type="match status" value="1"/>
</dbReference>